<dbReference type="Pfam" id="PF07690">
    <property type="entry name" value="MFS_1"/>
    <property type="match status" value="1"/>
</dbReference>
<dbReference type="PANTHER" id="PTHR23502">
    <property type="entry name" value="MAJOR FACILITATOR SUPERFAMILY"/>
    <property type="match status" value="1"/>
</dbReference>
<proteinExistence type="predicted"/>
<dbReference type="EMBL" id="FJUW01000040">
    <property type="protein sequence ID" value="CZT06942.1"/>
    <property type="molecule type" value="Genomic_DNA"/>
</dbReference>
<evidence type="ECO:0000256" key="5">
    <source>
        <dbReference type="SAM" id="Phobius"/>
    </source>
</evidence>
<keyword evidence="4 5" id="KW-0472">Membrane</keyword>
<feature type="transmembrane region" description="Helical" evidence="5">
    <location>
        <begin position="480"/>
        <end position="503"/>
    </location>
</feature>
<dbReference type="InParanoid" id="A0A1E1L8V6"/>
<evidence type="ECO:0000256" key="1">
    <source>
        <dbReference type="ARBA" id="ARBA00004141"/>
    </source>
</evidence>
<feature type="transmembrane region" description="Helical" evidence="5">
    <location>
        <begin position="307"/>
        <end position="334"/>
    </location>
</feature>
<reference evidence="8" key="1">
    <citation type="submission" date="2016-03" db="EMBL/GenBank/DDBJ databases">
        <authorList>
            <person name="Ploux O."/>
        </authorList>
    </citation>
    <scope>NUCLEOTIDE SEQUENCE [LARGE SCALE GENOMIC DNA]</scope>
    <source>
        <strain evidence="8">UK7</strain>
    </source>
</reference>
<dbReference type="SUPFAM" id="SSF103473">
    <property type="entry name" value="MFS general substrate transporter"/>
    <property type="match status" value="1"/>
</dbReference>
<feature type="transmembrane region" description="Helical" evidence="5">
    <location>
        <begin position="79"/>
        <end position="102"/>
    </location>
</feature>
<dbReference type="PANTHER" id="PTHR23502:SF60">
    <property type="entry name" value="MAJOR FACILITATOR SUPERFAMILY (MFS) PROFILE DOMAIN-CONTAINING PROTEIN-RELATED"/>
    <property type="match status" value="1"/>
</dbReference>
<feature type="transmembrane region" description="Helical" evidence="5">
    <location>
        <begin position="146"/>
        <end position="165"/>
    </location>
</feature>
<evidence type="ECO:0000256" key="4">
    <source>
        <dbReference type="ARBA" id="ARBA00023136"/>
    </source>
</evidence>
<comment type="caution">
    <text evidence="7">The sequence shown here is derived from an EMBL/GenBank/DDBJ whole genome shotgun (WGS) entry which is preliminary data.</text>
</comment>
<feature type="transmembrane region" description="Helical" evidence="5">
    <location>
        <begin position="114"/>
        <end position="134"/>
    </location>
</feature>
<evidence type="ECO:0000256" key="2">
    <source>
        <dbReference type="ARBA" id="ARBA00022692"/>
    </source>
</evidence>
<feature type="domain" description="Major facilitator superfamily (MFS) profile" evidence="6">
    <location>
        <begin position="79"/>
        <end position="507"/>
    </location>
</feature>
<dbReference type="PROSITE" id="PS00216">
    <property type="entry name" value="SUGAR_TRANSPORT_1"/>
    <property type="match status" value="1"/>
</dbReference>
<dbReference type="InterPro" id="IPR020846">
    <property type="entry name" value="MFS_dom"/>
</dbReference>
<gene>
    <name evidence="7" type="ORF">RCO7_07142</name>
</gene>
<dbReference type="GO" id="GO:0016020">
    <property type="term" value="C:membrane"/>
    <property type="evidence" value="ECO:0007669"/>
    <property type="project" value="UniProtKB-SubCell"/>
</dbReference>
<evidence type="ECO:0000313" key="7">
    <source>
        <dbReference type="EMBL" id="CZT06942.1"/>
    </source>
</evidence>
<feature type="transmembrane region" description="Helical" evidence="5">
    <location>
        <begin position="412"/>
        <end position="430"/>
    </location>
</feature>
<organism evidence="7 8">
    <name type="scientific">Rhynchosporium graminicola</name>
    <dbReference type="NCBI Taxonomy" id="2792576"/>
    <lineage>
        <taxon>Eukaryota</taxon>
        <taxon>Fungi</taxon>
        <taxon>Dikarya</taxon>
        <taxon>Ascomycota</taxon>
        <taxon>Pezizomycotina</taxon>
        <taxon>Leotiomycetes</taxon>
        <taxon>Helotiales</taxon>
        <taxon>Ploettnerulaceae</taxon>
        <taxon>Rhynchosporium</taxon>
    </lineage>
</organism>
<dbReference type="STRING" id="914237.A0A1E1L8V6"/>
<accession>A0A1E1L8V6</accession>
<dbReference type="InterPro" id="IPR011701">
    <property type="entry name" value="MFS"/>
</dbReference>
<dbReference type="Proteomes" id="UP000178129">
    <property type="component" value="Unassembled WGS sequence"/>
</dbReference>
<dbReference type="Gene3D" id="1.20.1250.20">
    <property type="entry name" value="MFS general substrate transporter like domains"/>
    <property type="match status" value="1"/>
</dbReference>
<dbReference type="GO" id="GO:0022857">
    <property type="term" value="F:transmembrane transporter activity"/>
    <property type="evidence" value="ECO:0007669"/>
    <property type="project" value="InterPro"/>
</dbReference>
<keyword evidence="3 5" id="KW-1133">Transmembrane helix</keyword>
<dbReference type="InterPro" id="IPR005829">
    <property type="entry name" value="Sugar_transporter_CS"/>
</dbReference>
<feature type="transmembrane region" description="Helical" evidence="5">
    <location>
        <begin position="171"/>
        <end position="192"/>
    </location>
</feature>
<feature type="transmembrane region" description="Helical" evidence="5">
    <location>
        <begin position="387"/>
        <end position="406"/>
    </location>
</feature>
<protein>
    <submittedName>
        <fullName evidence="7">Related to synaptic vesicle transporter SVOP and related transporters (Major facilitator superfamily)</fullName>
    </submittedName>
</protein>
<dbReference type="InterPro" id="IPR036259">
    <property type="entry name" value="MFS_trans_sf"/>
</dbReference>
<name>A0A1E1L8V6_9HELO</name>
<keyword evidence="2 5" id="KW-0812">Transmembrane</keyword>
<dbReference type="CDD" id="cd17323">
    <property type="entry name" value="MFS_Tpo1_MDR_like"/>
    <property type="match status" value="1"/>
</dbReference>
<dbReference type="GO" id="GO:0140115">
    <property type="term" value="P:export across plasma membrane"/>
    <property type="evidence" value="ECO:0007669"/>
    <property type="project" value="UniProtKB-ARBA"/>
</dbReference>
<feature type="transmembrane region" description="Helical" evidence="5">
    <location>
        <begin position="204"/>
        <end position="227"/>
    </location>
</feature>
<feature type="transmembrane region" description="Helical" evidence="5">
    <location>
        <begin position="442"/>
        <end position="468"/>
    </location>
</feature>
<dbReference type="PROSITE" id="PS50850">
    <property type="entry name" value="MFS"/>
    <property type="match status" value="1"/>
</dbReference>
<feature type="transmembrane region" description="Helical" evidence="5">
    <location>
        <begin position="233"/>
        <end position="254"/>
    </location>
</feature>
<keyword evidence="8" id="KW-1185">Reference proteome</keyword>
<dbReference type="FunFam" id="1.20.1250.20:FF:000011">
    <property type="entry name" value="MFS multidrug transporter, putative"/>
    <property type="match status" value="1"/>
</dbReference>
<feature type="transmembrane region" description="Helical" evidence="5">
    <location>
        <begin position="346"/>
        <end position="366"/>
    </location>
</feature>
<evidence type="ECO:0000313" key="8">
    <source>
        <dbReference type="Proteomes" id="UP000178129"/>
    </source>
</evidence>
<dbReference type="GO" id="GO:0042908">
    <property type="term" value="P:xenobiotic transport"/>
    <property type="evidence" value="ECO:0007669"/>
    <property type="project" value="UniProtKB-ARBA"/>
</dbReference>
<evidence type="ECO:0000256" key="3">
    <source>
        <dbReference type="ARBA" id="ARBA00022989"/>
    </source>
</evidence>
<comment type="subcellular location">
    <subcellularLocation>
        <location evidence="1">Membrane</location>
        <topology evidence="1">Multi-pass membrane protein</topology>
    </subcellularLocation>
</comment>
<evidence type="ECO:0000259" key="6">
    <source>
        <dbReference type="PROSITE" id="PS50850"/>
    </source>
</evidence>
<dbReference type="AlphaFoldDB" id="A0A1E1L8V6"/>
<sequence>MAIHLHLRNPISLGPVFISVNATRFYLAFNPLEIGYETKNLEIMTGVMDQREEVFAVDWEGPNDPENPKNWPNLKRWRITLLNSLFMFVSPVSSSMVAPAFSEMKLDLSIHSDYEAQMILSIFVLASAVGPLIISPLSELYGRRPVLHITCLIYLIFNLACPFARNRSQLMAFRFLSGIGGSAPSLGGGILADCWRTHERGVSLSVYYIFPLMGPAVGPIIGGFIVRYASWHWMFYATSVLSAAIQVAGIFWLPETYGPTILRRRAKKLRNSTQNHRIRTPYDKESRWDGLRHAMIRPFKLLFTQPIIWVLALFIAYSFGLMYLALSTYFAVWIDIYKDRPDIAGLNYVSLGLGFACATQVCASLNDTIYSRLKRSNNGLGKPEFRIPLLVPGVLLVPIGFFWYGWSIQARLHWIMPNVGAFIFSLGITTEMQCTTSYIIDAYSIYAASAIAATTVLRAIAAFAFPLFAPYMYKSLDYGWANSILALAAIVLGWPAVWLFWVFGEFLRQRSPYTAQLSD</sequence>